<dbReference type="RefSeq" id="WP_249697177.1">
    <property type="nucleotide sequence ID" value="NZ_JAMFLX010000001.1"/>
</dbReference>
<evidence type="ECO:0000256" key="1">
    <source>
        <dbReference type="SAM" id="SignalP"/>
    </source>
</evidence>
<protein>
    <recommendedName>
        <fullName evidence="4">Type II/III secretion system protein</fullName>
    </recommendedName>
</protein>
<name>A0ABT0PCT9_9GAMM</name>
<keyword evidence="1" id="KW-0732">Signal</keyword>
<sequence>MKFWRLILTASCLAMTLAHAAEREIVVLPLNYSLPEQVLPPVLAILPEDATVTSHGNQLILKVTPEEKTDVEQLLQQIDKPARQFLISVRTPHSSNNHQSGVTASGTFANDKVQVGSSVQNGNVVIRNSDALSTEKQQQSVRATEGMPAYVAVGESVPVHSYRINASGQREVVTEFKPANKGFYVTARLVGSNVVLDINQTNDQHQQNRIATKHLATQISGPVGQWITIGDTDSKSTTSQSGLVVRSSDASRKSGQIQLRVELLN</sequence>
<dbReference type="EMBL" id="JAMFLX010000001">
    <property type="protein sequence ID" value="MCL6268348.1"/>
    <property type="molecule type" value="Genomic_DNA"/>
</dbReference>
<accession>A0ABT0PCT9</accession>
<keyword evidence="3" id="KW-1185">Reference proteome</keyword>
<feature type="chain" id="PRO_5045956026" description="Type II/III secretion system protein" evidence="1">
    <location>
        <begin position="21"/>
        <end position="265"/>
    </location>
</feature>
<reference evidence="2 3" key="1">
    <citation type="submission" date="2022-05" db="EMBL/GenBank/DDBJ databases">
        <authorList>
            <person name="Park J.-S."/>
        </authorList>
    </citation>
    <scope>NUCLEOTIDE SEQUENCE [LARGE SCALE GENOMIC DNA]</scope>
    <source>
        <strain evidence="2 3">2012CJ34-2</strain>
    </source>
</reference>
<dbReference type="Proteomes" id="UP001203338">
    <property type="component" value="Unassembled WGS sequence"/>
</dbReference>
<feature type="signal peptide" evidence="1">
    <location>
        <begin position="1"/>
        <end position="20"/>
    </location>
</feature>
<evidence type="ECO:0000313" key="2">
    <source>
        <dbReference type="EMBL" id="MCL6268348.1"/>
    </source>
</evidence>
<evidence type="ECO:0000313" key="3">
    <source>
        <dbReference type="Proteomes" id="UP001203338"/>
    </source>
</evidence>
<gene>
    <name evidence="2" type="ORF">M3P05_00095</name>
</gene>
<organism evidence="2 3">
    <name type="scientific">Parendozoicomonas callyspongiae</name>
    <dbReference type="NCBI Taxonomy" id="2942213"/>
    <lineage>
        <taxon>Bacteria</taxon>
        <taxon>Pseudomonadati</taxon>
        <taxon>Pseudomonadota</taxon>
        <taxon>Gammaproteobacteria</taxon>
        <taxon>Oceanospirillales</taxon>
        <taxon>Endozoicomonadaceae</taxon>
        <taxon>Parendozoicomonas</taxon>
    </lineage>
</organism>
<proteinExistence type="predicted"/>
<comment type="caution">
    <text evidence="2">The sequence shown here is derived from an EMBL/GenBank/DDBJ whole genome shotgun (WGS) entry which is preliminary data.</text>
</comment>
<evidence type="ECO:0008006" key="4">
    <source>
        <dbReference type="Google" id="ProtNLM"/>
    </source>
</evidence>